<accession>A0ABS3Q1H0</accession>
<evidence type="ECO:0000313" key="2">
    <source>
        <dbReference type="EMBL" id="MBO1926167.1"/>
    </source>
</evidence>
<evidence type="ECO:0000313" key="3">
    <source>
        <dbReference type="Proteomes" id="UP000664835"/>
    </source>
</evidence>
<organism evidence="2 3">
    <name type="scientific">Thiomicrorhabdus marina</name>
    <dbReference type="NCBI Taxonomy" id="2818442"/>
    <lineage>
        <taxon>Bacteria</taxon>
        <taxon>Pseudomonadati</taxon>
        <taxon>Pseudomonadota</taxon>
        <taxon>Gammaproteobacteria</taxon>
        <taxon>Thiotrichales</taxon>
        <taxon>Piscirickettsiaceae</taxon>
        <taxon>Thiomicrorhabdus</taxon>
    </lineage>
</organism>
<sequence>MRFLNLSGVLLIGVCTNLQAQEQVDYQSAFANYKPFMDAPLGDWYQANQTVEKIGGWRVYMQEGMQSSTPSSSQESPSNGHSHHHHEHSMMQGGSQ</sequence>
<dbReference type="RefSeq" id="WP_208146592.1">
    <property type="nucleotide sequence ID" value="NZ_JAGETV010000001.1"/>
</dbReference>
<feature type="compositionally biased region" description="Low complexity" evidence="1">
    <location>
        <begin position="63"/>
        <end position="80"/>
    </location>
</feature>
<keyword evidence="3" id="KW-1185">Reference proteome</keyword>
<name>A0ABS3Q1H0_9GAMM</name>
<evidence type="ECO:0000256" key="1">
    <source>
        <dbReference type="SAM" id="MobiDB-lite"/>
    </source>
</evidence>
<proteinExistence type="predicted"/>
<dbReference type="Proteomes" id="UP000664835">
    <property type="component" value="Unassembled WGS sequence"/>
</dbReference>
<comment type="caution">
    <text evidence="2">The sequence shown here is derived from an EMBL/GenBank/DDBJ whole genome shotgun (WGS) entry which is preliminary data.</text>
</comment>
<dbReference type="EMBL" id="JAGETV010000001">
    <property type="protein sequence ID" value="MBO1926167.1"/>
    <property type="molecule type" value="Genomic_DNA"/>
</dbReference>
<protein>
    <submittedName>
        <fullName evidence="2">Uncharacterized protein</fullName>
    </submittedName>
</protein>
<reference evidence="2 3" key="1">
    <citation type="submission" date="2021-03" db="EMBL/GenBank/DDBJ databases">
        <title>Thiomicrorhabdus sp.nov.,novel sulfur-oxidizing bacteria isolated from coastal sediment.</title>
        <authorList>
            <person name="Liu X."/>
        </authorList>
    </citation>
    <scope>NUCLEOTIDE SEQUENCE [LARGE SCALE GENOMIC DNA]</scope>
    <source>
        <strain evidence="2 3">6S2-11</strain>
    </source>
</reference>
<feature type="region of interest" description="Disordered" evidence="1">
    <location>
        <begin position="62"/>
        <end position="96"/>
    </location>
</feature>
<gene>
    <name evidence="2" type="ORF">J3998_01135</name>
</gene>